<dbReference type="RefSeq" id="WP_171702712.1">
    <property type="nucleotide sequence ID" value="NZ_JABFHI010000004.1"/>
</dbReference>
<gene>
    <name evidence="1" type="ORF">HLB35_11730</name>
</gene>
<dbReference type="Proteomes" id="UP000588806">
    <property type="component" value="Unassembled WGS sequence"/>
</dbReference>
<keyword evidence="2" id="KW-1185">Reference proteome</keyword>
<organism evidence="1 2">
    <name type="scientific">Vreelandella azerica</name>
    <dbReference type="NCBI Taxonomy" id="2732867"/>
    <lineage>
        <taxon>Bacteria</taxon>
        <taxon>Pseudomonadati</taxon>
        <taxon>Pseudomonadota</taxon>
        <taxon>Gammaproteobacteria</taxon>
        <taxon>Oceanospirillales</taxon>
        <taxon>Halomonadaceae</taxon>
        <taxon>Vreelandella</taxon>
    </lineage>
</organism>
<comment type="caution">
    <text evidence="1">The sequence shown here is derived from an EMBL/GenBank/DDBJ whole genome shotgun (WGS) entry which is preliminary data.</text>
</comment>
<accession>A0A7Y3TY85</accession>
<dbReference type="InterPro" id="IPR049744">
    <property type="entry name" value="CC/Se_fam"/>
</dbReference>
<proteinExistence type="predicted"/>
<evidence type="ECO:0000313" key="2">
    <source>
        <dbReference type="Proteomes" id="UP000588806"/>
    </source>
</evidence>
<sequence length="101" mass="10840">MSENPIEITPAAAAHIKDNGGVVTVRLAPRHGCCGGVASLAIAEPRAPDVPADYANFDLGGIRLFIAHELVGEGLRIDCEGWWKLRRLYVDGAAVQTPRQH</sequence>
<reference evidence="1 2" key="1">
    <citation type="submission" date="2020-05" db="EMBL/GenBank/DDBJ databases">
        <authorList>
            <person name="Ruan W."/>
            <person name="Jeon C.O."/>
            <person name="Chun B.H."/>
        </authorList>
    </citation>
    <scope>NUCLEOTIDE SEQUENCE [LARGE SCALE GENOMIC DNA]</scope>
    <source>
        <strain evidence="1 2">TBZ9</strain>
    </source>
</reference>
<dbReference type="NCBIfam" id="NF041239">
    <property type="entry name" value="Moor_selen_rel"/>
    <property type="match status" value="1"/>
</dbReference>
<evidence type="ECO:0000313" key="1">
    <source>
        <dbReference type="EMBL" id="NOG32259.1"/>
    </source>
</evidence>
<dbReference type="EMBL" id="JABFHI010000004">
    <property type="protein sequence ID" value="NOG32259.1"/>
    <property type="molecule type" value="Genomic_DNA"/>
</dbReference>
<name>A0A7Y3TY85_9GAMM</name>
<protein>
    <recommendedName>
        <fullName evidence="3">FeS cluster biogenesis domain-containing protein</fullName>
    </recommendedName>
</protein>
<evidence type="ECO:0008006" key="3">
    <source>
        <dbReference type="Google" id="ProtNLM"/>
    </source>
</evidence>
<reference evidence="1 2" key="2">
    <citation type="submission" date="2020-06" db="EMBL/GenBank/DDBJ databases">
        <title>Halomonas songnenensis sp. nov., a moderately halophilic bacterium isolated from saline and alkaline soils.</title>
        <authorList>
            <person name="Jiang J."/>
            <person name="Pan Y."/>
        </authorList>
    </citation>
    <scope>NUCLEOTIDE SEQUENCE [LARGE SCALE GENOMIC DNA]</scope>
    <source>
        <strain evidence="1 2">TBZ9</strain>
    </source>
</reference>
<dbReference type="AlphaFoldDB" id="A0A7Y3TY85"/>